<dbReference type="InParanoid" id="A0A251RVC8"/>
<reference evidence="2" key="2">
    <citation type="submission" date="2017-02" db="EMBL/GenBank/DDBJ databases">
        <title>Sunflower complete genome.</title>
        <authorList>
            <person name="Langlade N."/>
            <person name="Munos S."/>
        </authorList>
    </citation>
    <scope>NUCLEOTIDE SEQUENCE [LARGE SCALE GENOMIC DNA]</scope>
    <source>
        <tissue evidence="2">Leaves</tissue>
    </source>
</reference>
<reference evidence="1 3" key="1">
    <citation type="journal article" date="2017" name="Nature">
        <title>The sunflower genome provides insights into oil metabolism, flowering and Asterid evolution.</title>
        <authorList>
            <person name="Badouin H."/>
            <person name="Gouzy J."/>
            <person name="Grassa C.J."/>
            <person name="Murat F."/>
            <person name="Staton S.E."/>
            <person name="Cottret L."/>
            <person name="Lelandais-Briere C."/>
            <person name="Owens G.L."/>
            <person name="Carrere S."/>
            <person name="Mayjonade B."/>
            <person name="Legrand L."/>
            <person name="Gill N."/>
            <person name="Kane N.C."/>
            <person name="Bowers J.E."/>
            <person name="Hubner S."/>
            <person name="Bellec A."/>
            <person name="Berard A."/>
            <person name="Berges H."/>
            <person name="Blanchet N."/>
            <person name="Boniface M.C."/>
            <person name="Brunel D."/>
            <person name="Catrice O."/>
            <person name="Chaidir N."/>
            <person name="Claudel C."/>
            <person name="Donnadieu C."/>
            <person name="Faraut T."/>
            <person name="Fievet G."/>
            <person name="Helmstetter N."/>
            <person name="King M."/>
            <person name="Knapp S.J."/>
            <person name="Lai Z."/>
            <person name="Le Paslier M.C."/>
            <person name="Lippi Y."/>
            <person name="Lorenzon L."/>
            <person name="Mandel J.R."/>
            <person name="Marage G."/>
            <person name="Marchand G."/>
            <person name="Marquand E."/>
            <person name="Bret-Mestries E."/>
            <person name="Morien E."/>
            <person name="Nambeesan S."/>
            <person name="Nguyen T."/>
            <person name="Pegot-Espagnet P."/>
            <person name="Pouilly N."/>
            <person name="Raftis F."/>
            <person name="Sallet E."/>
            <person name="Schiex T."/>
            <person name="Thomas J."/>
            <person name="Vandecasteele C."/>
            <person name="Vares D."/>
            <person name="Vear F."/>
            <person name="Vautrin S."/>
            <person name="Crespi M."/>
            <person name="Mangin B."/>
            <person name="Burke J.M."/>
            <person name="Salse J."/>
            <person name="Munos S."/>
            <person name="Vincourt P."/>
            <person name="Rieseberg L.H."/>
            <person name="Langlade N.B."/>
        </authorList>
    </citation>
    <scope>NUCLEOTIDE SEQUENCE [LARGE SCALE GENOMIC DNA]</scope>
    <source>
        <strain evidence="3">cv. SF193</strain>
        <tissue evidence="1">Leaves</tissue>
    </source>
</reference>
<dbReference type="Gramene" id="mRNA:HanXRQr2_Chr07g0301911">
    <property type="protein sequence ID" value="CDS:HanXRQr2_Chr07g0301911.1"/>
    <property type="gene ID" value="HanXRQr2_Chr07g0301911"/>
</dbReference>
<evidence type="ECO:0000313" key="2">
    <source>
        <dbReference type="EMBL" id="OTF88190.1"/>
    </source>
</evidence>
<sequence length="57" mass="6678">MLLWYTFYTVFPYKLVEVANWVGWVTVKTCNYLNGPSSLDQYTFCLEYCNCFGSKGL</sequence>
<dbReference type="Proteomes" id="UP000215914">
    <property type="component" value="Chromosome 17"/>
</dbReference>
<dbReference type="AlphaFoldDB" id="A0A251RVC8"/>
<gene>
    <name evidence="2" type="ORF">HannXRQ_Chr17g0570341</name>
    <name evidence="1" type="ORF">HanXRQr2_Chr07g0301911</name>
</gene>
<name>A0A251RVC8_HELAN</name>
<proteinExistence type="predicted"/>
<accession>A0A251RVC8</accession>
<dbReference type="EMBL" id="MNCJ02000322">
    <property type="protein sequence ID" value="KAF5799208.1"/>
    <property type="molecule type" value="Genomic_DNA"/>
</dbReference>
<evidence type="ECO:0000313" key="1">
    <source>
        <dbReference type="EMBL" id="KAF5799208.1"/>
    </source>
</evidence>
<reference evidence="1" key="3">
    <citation type="submission" date="2020-06" db="EMBL/GenBank/DDBJ databases">
        <title>Helianthus annuus Genome sequencing and assembly Release 2.</title>
        <authorList>
            <person name="Gouzy J."/>
            <person name="Langlade N."/>
            <person name="Munos S."/>
        </authorList>
    </citation>
    <scope>NUCLEOTIDE SEQUENCE</scope>
    <source>
        <tissue evidence="1">Leaves</tissue>
    </source>
</reference>
<keyword evidence="3" id="KW-1185">Reference proteome</keyword>
<organism evidence="2 3">
    <name type="scientific">Helianthus annuus</name>
    <name type="common">Common sunflower</name>
    <dbReference type="NCBI Taxonomy" id="4232"/>
    <lineage>
        <taxon>Eukaryota</taxon>
        <taxon>Viridiplantae</taxon>
        <taxon>Streptophyta</taxon>
        <taxon>Embryophyta</taxon>
        <taxon>Tracheophyta</taxon>
        <taxon>Spermatophyta</taxon>
        <taxon>Magnoliopsida</taxon>
        <taxon>eudicotyledons</taxon>
        <taxon>Gunneridae</taxon>
        <taxon>Pentapetalae</taxon>
        <taxon>asterids</taxon>
        <taxon>campanulids</taxon>
        <taxon>Asterales</taxon>
        <taxon>Asteraceae</taxon>
        <taxon>Asteroideae</taxon>
        <taxon>Heliantheae alliance</taxon>
        <taxon>Heliantheae</taxon>
        <taxon>Helianthus</taxon>
    </lineage>
</organism>
<evidence type="ECO:0000313" key="3">
    <source>
        <dbReference type="Proteomes" id="UP000215914"/>
    </source>
</evidence>
<dbReference type="EMBL" id="CM007906">
    <property type="protein sequence ID" value="OTF88190.1"/>
    <property type="molecule type" value="Genomic_DNA"/>
</dbReference>
<protein>
    <submittedName>
        <fullName evidence="2">Uncharacterized protein</fullName>
    </submittedName>
</protein>